<gene>
    <name evidence="3" type="ORF">A4X03_0g9341</name>
</gene>
<evidence type="ECO:0000313" key="3">
    <source>
        <dbReference type="EMBL" id="KAE8236743.1"/>
    </source>
</evidence>
<dbReference type="Pfam" id="PF07715">
    <property type="entry name" value="Plug"/>
    <property type="match status" value="1"/>
</dbReference>
<reference evidence="3" key="1">
    <citation type="submission" date="2016-04" db="EMBL/GenBank/DDBJ databases">
        <authorList>
            <person name="Nguyen H.D."/>
            <person name="Kesanakurti P."/>
            <person name="Cullis J."/>
            <person name="Levesque C.A."/>
            <person name="Hambleton S."/>
        </authorList>
    </citation>
    <scope>NUCLEOTIDE SEQUENCE</scope>
    <source>
        <strain evidence="3">DAOMC 238032</strain>
    </source>
</reference>
<evidence type="ECO:0000313" key="4">
    <source>
        <dbReference type="Proteomes" id="UP000077671"/>
    </source>
</evidence>
<evidence type="ECO:0000256" key="1">
    <source>
        <dbReference type="SAM" id="MobiDB-lite"/>
    </source>
</evidence>
<dbReference type="InterPro" id="IPR039426">
    <property type="entry name" value="TonB-dep_rcpt-like"/>
</dbReference>
<feature type="compositionally biased region" description="Acidic residues" evidence="1">
    <location>
        <begin position="1"/>
        <end position="11"/>
    </location>
</feature>
<dbReference type="PANTHER" id="PTHR47234">
    <property type="match status" value="1"/>
</dbReference>
<feature type="compositionally biased region" description="Polar residues" evidence="1">
    <location>
        <begin position="36"/>
        <end position="45"/>
    </location>
</feature>
<feature type="region of interest" description="Disordered" evidence="1">
    <location>
        <begin position="1"/>
        <end position="45"/>
    </location>
</feature>
<comment type="caution">
    <text evidence="3">The sequence shown here is derived from an EMBL/GenBank/DDBJ whole genome shotgun (WGS) entry which is preliminary data.</text>
</comment>
<dbReference type="Gene3D" id="2.170.130.10">
    <property type="entry name" value="TonB-dependent receptor, plug domain"/>
    <property type="match status" value="1"/>
</dbReference>
<accession>A0A8T8SBP3</accession>
<dbReference type="InterPro" id="IPR012910">
    <property type="entry name" value="Plug_dom"/>
</dbReference>
<dbReference type="InterPro" id="IPR037066">
    <property type="entry name" value="Plug_dom_sf"/>
</dbReference>
<dbReference type="AlphaFoldDB" id="A0A8T8SBP3"/>
<reference evidence="3" key="2">
    <citation type="journal article" date="2019" name="IMA Fungus">
        <title>Genome sequencing and comparison of five Tilletia species to identify candidate genes for the detection of regulated species infecting wheat.</title>
        <authorList>
            <person name="Nguyen H.D.T."/>
            <person name="Sultana T."/>
            <person name="Kesanakurti P."/>
            <person name="Hambleton S."/>
        </authorList>
    </citation>
    <scope>NUCLEOTIDE SEQUENCE</scope>
    <source>
        <strain evidence="3">DAOMC 238032</strain>
    </source>
</reference>
<evidence type="ECO:0000259" key="2">
    <source>
        <dbReference type="Pfam" id="PF07715"/>
    </source>
</evidence>
<name>A0A8T8SBP3_9BASI</name>
<dbReference type="Proteomes" id="UP000077671">
    <property type="component" value="Unassembled WGS sequence"/>
</dbReference>
<sequence>MAQEGSLEDPAEAGASSNRPEDIVVTGSRIGRRDFNSSSPITTIDSGQIARSGDVTIEQTLNQLPQLQANNTSNVNAAGGSGTLTADLRGLGSSRTLVLVNNRRFAPADTSGVVDLASIPQSLISKVEVVTGGASAVYGSDAIGGVVNFILKDDFEGVTASYGFGVTERGDGEAHTFDLTVGGNFADGRGNVTLFGAYSKQKPVFQADRSFSAVSLFEGDGGLVPGGSSRVPGSVVFGDDLIYPDGRPAASCSTPIGAQFRENGTPTPFCLTEDAYNFAAPNYLMRPRERWQLAATAHYDLTDDIKWFGEAFYMNTVNNLQQAPGAVDFEDSPGTRTLSVPLNNPLLPNSVRNFLAANFDGDNDGIATLVGARRRFDETGPRKQIYDRDTFQIVTGLKGSLNDFRWELFYQYGKSSTDEQFVNQVSNLRIAQGLDVIAGANGPECRNSSFGAR</sequence>
<protein>
    <recommendedName>
        <fullName evidence="2">TonB-dependent receptor plug domain-containing protein</fullName>
    </recommendedName>
</protein>
<organism evidence="3 4">
    <name type="scientific">Tilletia caries</name>
    <name type="common">wheat bunt fungus</name>
    <dbReference type="NCBI Taxonomy" id="13290"/>
    <lineage>
        <taxon>Eukaryota</taxon>
        <taxon>Fungi</taxon>
        <taxon>Dikarya</taxon>
        <taxon>Basidiomycota</taxon>
        <taxon>Ustilaginomycotina</taxon>
        <taxon>Exobasidiomycetes</taxon>
        <taxon>Tilletiales</taxon>
        <taxon>Tilletiaceae</taxon>
        <taxon>Tilletia</taxon>
    </lineage>
</organism>
<dbReference type="EMBL" id="LWDD02003611">
    <property type="protein sequence ID" value="KAE8236743.1"/>
    <property type="molecule type" value="Genomic_DNA"/>
</dbReference>
<dbReference type="PROSITE" id="PS52016">
    <property type="entry name" value="TONB_DEPENDENT_REC_3"/>
    <property type="match status" value="1"/>
</dbReference>
<proteinExistence type="predicted"/>
<dbReference type="SUPFAM" id="SSF56935">
    <property type="entry name" value="Porins"/>
    <property type="match status" value="1"/>
</dbReference>
<dbReference type="PANTHER" id="PTHR47234:SF3">
    <property type="entry name" value="SECRETIN_TONB SHORT N-TERMINAL DOMAIN-CONTAINING PROTEIN"/>
    <property type="match status" value="1"/>
</dbReference>
<feature type="domain" description="TonB-dependent receptor plug" evidence="2">
    <location>
        <begin position="36"/>
        <end position="146"/>
    </location>
</feature>